<dbReference type="EMBL" id="CAJVPZ010015863">
    <property type="protein sequence ID" value="CAG8669272.1"/>
    <property type="molecule type" value="Genomic_DNA"/>
</dbReference>
<sequence length="134" mass="15248">RLENGDNSSENDINILDLVIKSLENDTSASDITDAALSSDVYQGEDKKIIYKEWISNEIRERNQEKKLRSQEVSGEETKLQGYDSSNQKIPYNQKVEQGLVVKFLEILIISLNIGPLSEDKQSMIWLEGIESNK</sequence>
<proteinExistence type="predicted"/>
<feature type="non-terminal residue" evidence="2">
    <location>
        <position position="134"/>
    </location>
</feature>
<feature type="region of interest" description="Disordered" evidence="1">
    <location>
        <begin position="65"/>
        <end position="87"/>
    </location>
</feature>
<gene>
    <name evidence="2" type="ORF">RFULGI_LOCUS9155</name>
</gene>
<reference evidence="2" key="1">
    <citation type="submission" date="2021-06" db="EMBL/GenBank/DDBJ databases">
        <authorList>
            <person name="Kallberg Y."/>
            <person name="Tangrot J."/>
            <person name="Rosling A."/>
        </authorList>
    </citation>
    <scope>NUCLEOTIDE SEQUENCE</scope>
    <source>
        <strain evidence="2">IN212</strain>
    </source>
</reference>
<name>A0A9N9E8C1_9GLOM</name>
<evidence type="ECO:0000313" key="3">
    <source>
        <dbReference type="Proteomes" id="UP000789396"/>
    </source>
</evidence>
<feature type="non-terminal residue" evidence="2">
    <location>
        <position position="1"/>
    </location>
</feature>
<organism evidence="2 3">
    <name type="scientific">Racocetra fulgida</name>
    <dbReference type="NCBI Taxonomy" id="60492"/>
    <lineage>
        <taxon>Eukaryota</taxon>
        <taxon>Fungi</taxon>
        <taxon>Fungi incertae sedis</taxon>
        <taxon>Mucoromycota</taxon>
        <taxon>Glomeromycotina</taxon>
        <taxon>Glomeromycetes</taxon>
        <taxon>Diversisporales</taxon>
        <taxon>Gigasporaceae</taxon>
        <taxon>Racocetra</taxon>
    </lineage>
</organism>
<accession>A0A9N9E8C1</accession>
<dbReference type="AlphaFoldDB" id="A0A9N9E8C1"/>
<evidence type="ECO:0000313" key="2">
    <source>
        <dbReference type="EMBL" id="CAG8669272.1"/>
    </source>
</evidence>
<protein>
    <submittedName>
        <fullName evidence="2">3271_t:CDS:1</fullName>
    </submittedName>
</protein>
<dbReference type="Proteomes" id="UP000789396">
    <property type="component" value="Unassembled WGS sequence"/>
</dbReference>
<comment type="caution">
    <text evidence="2">The sequence shown here is derived from an EMBL/GenBank/DDBJ whole genome shotgun (WGS) entry which is preliminary data.</text>
</comment>
<evidence type="ECO:0000256" key="1">
    <source>
        <dbReference type="SAM" id="MobiDB-lite"/>
    </source>
</evidence>
<keyword evidence="3" id="KW-1185">Reference proteome</keyword>